<accession>A0A6H5HUS0</accession>
<protein>
    <submittedName>
        <fullName evidence="1">Uncharacterized protein</fullName>
    </submittedName>
</protein>
<name>A0A6H5HUS0_9HYME</name>
<gene>
    <name evidence="1" type="ORF">TBRA_LOCUS1276</name>
</gene>
<dbReference type="EMBL" id="CADCXV010000277">
    <property type="protein sequence ID" value="CAB0029214.1"/>
    <property type="molecule type" value="Genomic_DNA"/>
</dbReference>
<organism evidence="1 2">
    <name type="scientific">Trichogramma brassicae</name>
    <dbReference type="NCBI Taxonomy" id="86971"/>
    <lineage>
        <taxon>Eukaryota</taxon>
        <taxon>Metazoa</taxon>
        <taxon>Ecdysozoa</taxon>
        <taxon>Arthropoda</taxon>
        <taxon>Hexapoda</taxon>
        <taxon>Insecta</taxon>
        <taxon>Pterygota</taxon>
        <taxon>Neoptera</taxon>
        <taxon>Endopterygota</taxon>
        <taxon>Hymenoptera</taxon>
        <taxon>Apocrita</taxon>
        <taxon>Proctotrupomorpha</taxon>
        <taxon>Chalcidoidea</taxon>
        <taxon>Trichogrammatidae</taxon>
        <taxon>Trichogramma</taxon>
    </lineage>
</organism>
<reference evidence="1 2" key="1">
    <citation type="submission" date="2020-02" db="EMBL/GenBank/DDBJ databases">
        <authorList>
            <person name="Ferguson B K."/>
        </authorList>
    </citation>
    <scope>NUCLEOTIDE SEQUENCE [LARGE SCALE GENOMIC DNA]</scope>
</reference>
<feature type="non-terminal residue" evidence="1">
    <location>
        <position position="53"/>
    </location>
</feature>
<evidence type="ECO:0000313" key="2">
    <source>
        <dbReference type="Proteomes" id="UP000479190"/>
    </source>
</evidence>
<dbReference type="Proteomes" id="UP000479190">
    <property type="component" value="Unassembled WGS sequence"/>
</dbReference>
<sequence>MINAYNESLSSAASFGSAAGGVGVLRALGCWSAGRWLCCLGWSARVTSAGGRG</sequence>
<keyword evidence="2" id="KW-1185">Reference proteome</keyword>
<dbReference type="AlphaFoldDB" id="A0A6H5HUS0"/>
<evidence type="ECO:0000313" key="1">
    <source>
        <dbReference type="EMBL" id="CAB0029214.1"/>
    </source>
</evidence>
<proteinExistence type="predicted"/>